<evidence type="ECO:0000313" key="16">
    <source>
        <dbReference type="EMBL" id="RJO61473.1"/>
    </source>
</evidence>
<evidence type="ECO:0000256" key="8">
    <source>
        <dbReference type="ARBA" id="ARBA00022884"/>
    </source>
</evidence>
<evidence type="ECO:0000256" key="13">
    <source>
        <dbReference type="PIRSR" id="PIRSR006621-1"/>
    </source>
</evidence>
<comment type="cofactor">
    <cofactor evidence="1 12 14">
        <name>FMN</name>
        <dbReference type="ChEBI" id="CHEBI:58210"/>
    </cofactor>
</comment>
<keyword evidence="7" id="KW-0521">NADP</keyword>
<comment type="catalytic activity">
    <reaction evidence="11">
        <text>a 5,6-dihydrouridine in tRNA + NAD(+) = a uridine in tRNA + NADH + H(+)</text>
        <dbReference type="Rhea" id="RHEA:54452"/>
        <dbReference type="Rhea" id="RHEA-COMP:13339"/>
        <dbReference type="Rhea" id="RHEA-COMP:13887"/>
        <dbReference type="ChEBI" id="CHEBI:15378"/>
        <dbReference type="ChEBI" id="CHEBI:57540"/>
        <dbReference type="ChEBI" id="CHEBI:57945"/>
        <dbReference type="ChEBI" id="CHEBI:65315"/>
        <dbReference type="ChEBI" id="CHEBI:74443"/>
    </reaction>
</comment>
<accession>A0A419DEC1</accession>
<evidence type="ECO:0000256" key="3">
    <source>
        <dbReference type="ARBA" id="ARBA00022555"/>
    </source>
</evidence>
<comment type="catalytic activity">
    <reaction evidence="10">
        <text>a 5,6-dihydrouridine in tRNA + NADP(+) = a uridine in tRNA + NADPH + H(+)</text>
        <dbReference type="Rhea" id="RHEA:23624"/>
        <dbReference type="Rhea" id="RHEA-COMP:13339"/>
        <dbReference type="Rhea" id="RHEA-COMP:13887"/>
        <dbReference type="ChEBI" id="CHEBI:15378"/>
        <dbReference type="ChEBI" id="CHEBI:57783"/>
        <dbReference type="ChEBI" id="CHEBI:58349"/>
        <dbReference type="ChEBI" id="CHEBI:65315"/>
        <dbReference type="ChEBI" id="CHEBI:74443"/>
    </reaction>
</comment>
<feature type="binding site" evidence="14">
    <location>
        <position position="153"/>
    </location>
    <ligand>
        <name>FMN</name>
        <dbReference type="ChEBI" id="CHEBI:58210"/>
    </ligand>
</feature>
<protein>
    <recommendedName>
        <fullName evidence="12">tRNA-dihydrouridine synthase</fullName>
        <ecNumber evidence="12">1.3.1.-</ecNumber>
    </recommendedName>
</protein>
<keyword evidence="6 12" id="KW-0819">tRNA processing</keyword>
<evidence type="ECO:0000256" key="5">
    <source>
        <dbReference type="ARBA" id="ARBA00022643"/>
    </source>
</evidence>
<dbReference type="GO" id="GO:0050660">
    <property type="term" value="F:flavin adenine dinucleotide binding"/>
    <property type="evidence" value="ECO:0007669"/>
    <property type="project" value="InterPro"/>
</dbReference>
<evidence type="ECO:0000256" key="10">
    <source>
        <dbReference type="ARBA" id="ARBA00048205"/>
    </source>
</evidence>
<proteinExistence type="inferred from homology"/>
<feature type="binding site" evidence="14">
    <location>
        <begin position="212"/>
        <end position="214"/>
    </location>
    <ligand>
        <name>FMN</name>
        <dbReference type="ChEBI" id="CHEBI:58210"/>
    </ligand>
</feature>
<evidence type="ECO:0000256" key="9">
    <source>
        <dbReference type="ARBA" id="ARBA00023002"/>
    </source>
</evidence>
<dbReference type="PANTHER" id="PTHR45846">
    <property type="entry name" value="TRNA-DIHYDROURIDINE(47) SYNTHASE [NAD(P)(+)]-LIKE"/>
    <property type="match status" value="1"/>
</dbReference>
<comment type="function">
    <text evidence="2 12">Catalyzes the synthesis of 5,6-dihydrouridine (D), a modified base found in the D-loop of most tRNAs, via the reduction of the C5-C6 double bond in target uridines.</text>
</comment>
<dbReference type="PROSITE" id="PS01136">
    <property type="entry name" value="UPF0034"/>
    <property type="match status" value="1"/>
</dbReference>
<sequence>MTICNLYKMTKNNLFSWEKVQKPFFVMAPMDGITSSPFRRVEKKLGADIVFSEMIAAEAVYYKSKKTVEMMKFHEEERPIIIQIFGNDAEKMASATQWIEKNIKPDGIDINMGCPAKKVIAGGRGCALLLDPEKAVEIVRAVRGATKLPLSVKTRVGWEEFDVLPLIQEFESLGIDAVTIHGRTKTQGFAGEPDLNAIKKIKDSVKIPVIGNGGIKNINNAKNMLEITGCDGVMVGRGALGNPWLFRSFKSIPVIPTPSSVISTEVEKSLSLKNYKPTFEETVKTALWHLDMSIEEFGPKKGIFDMRKHYGWYFKGFDGASELRKKLVIAENIKEVRKILL</sequence>
<dbReference type="SUPFAM" id="SSF51395">
    <property type="entry name" value="FMN-linked oxidoreductases"/>
    <property type="match status" value="1"/>
</dbReference>
<dbReference type="EMBL" id="QZJW01000019">
    <property type="protein sequence ID" value="RJO61473.1"/>
    <property type="molecule type" value="Genomic_DNA"/>
</dbReference>
<evidence type="ECO:0000313" key="17">
    <source>
        <dbReference type="Proteomes" id="UP000285655"/>
    </source>
</evidence>
<evidence type="ECO:0000256" key="4">
    <source>
        <dbReference type="ARBA" id="ARBA00022630"/>
    </source>
</evidence>
<feature type="active site" description="Proton donor" evidence="13">
    <location>
        <position position="114"/>
    </location>
</feature>
<dbReference type="AlphaFoldDB" id="A0A419DEC1"/>
<keyword evidence="5 12" id="KW-0288">FMN</keyword>
<dbReference type="InterPro" id="IPR035587">
    <property type="entry name" value="DUS-like_FMN-bd"/>
</dbReference>
<dbReference type="Pfam" id="PF01207">
    <property type="entry name" value="Dus"/>
    <property type="match status" value="1"/>
</dbReference>
<evidence type="ECO:0000256" key="1">
    <source>
        <dbReference type="ARBA" id="ARBA00001917"/>
    </source>
</evidence>
<dbReference type="NCBIfam" id="TIGR00737">
    <property type="entry name" value="nifR3_yhdG"/>
    <property type="match status" value="1"/>
</dbReference>
<keyword evidence="9 12" id="KW-0560">Oxidoreductase</keyword>
<dbReference type="PANTHER" id="PTHR45846:SF1">
    <property type="entry name" value="TRNA-DIHYDROURIDINE(47) SYNTHASE [NAD(P)(+)]-LIKE"/>
    <property type="match status" value="1"/>
</dbReference>
<dbReference type="Proteomes" id="UP000285655">
    <property type="component" value="Unassembled WGS sequence"/>
</dbReference>
<evidence type="ECO:0000256" key="14">
    <source>
        <dbReference type="PIRSR" id="PIRSR006621-2"/>
    </source>
</evidence>
<keyword evidence="8" id="KW-0694">RNA-binding</keyword>
<evidence type="ECO:0000256" key="6">
    <source>
        <dbReference type="ARBA" id="ARBA00022694"/>
    </source>
</evidence>
<evidence type="ECO:0000256" key="12">
    <source>
        <dbReference type="PIRNR" id="PIRNR006621"/>
    </source>
</evidence>
<keyword evidence="14" id="KW-0547">Nucleotide-binding</keyword>
<feature type="binding site" evidence="14">
    <location>
        <position position="181"/>
    </location>
    <ligand>
        <name>FMN</name>
        <dbReference type="ChEBI" id="CHEBI:58210"/>
    </ligand>
</feature>
<feature type="binding site" evidence="14">
    <location>
        <begin position="236"/>
        <end position="237"/>
    </location>
    <ligand>
        <name>FMN</name>
        <dbReference type="ChEBI" id="CHEBI:58210"/>
    </ligand>
</feature>
<dbReference type="Gene3D" id="3.20.20.70">
    <property type="entry name" value="Aldolase class I"/>
    <property type="match status" value="1"/>
</dbReference>
<name>A0A419DEC1_9BACT</name>
<comment type="similarity">
    <text evidence="12">Belongs to the dus family.</text>
</comment>
<dbReference type="Gene3D" id="1.10.1200.80">
    <property type="entry name" value="Putative flavin oxidoreducatase, domain 2"/>
    <property type="match status" value="1"/>
</dbReference>
<dbReference type="GO" id="GO:0000049">
    <property type="term" value="F:tRNA binding"/>
    <property type="evidence" value="ECO:0007669"/>
    <property type="project" value="UniProtKB-KW"/>
</dbReference>
<gene>
    <name evidence="16" type="primary">dusB</name>
    <name evidence="16" type="ORF">C4544_03095</name>
</gene>
<evidence type="ECO:0000256" key="11">
    <source>
        <dbReference type="ARBA" id="ARBA00048802"/>
    </source>
</evidence>
<evidence type="ECO:0000259" key="15">
    <source>
        <dbReference type="Pfam" id="PF01207"/>
    </source>
</evidence>
<dbReference type="InterPro" id="IPR001269">
    <property type="entry name" value="DUS_fam"/>
</dbReference>
<keyword evidence="4 12" id="KW-0285">Flavoprotein</keyword>
<evidence type="ECO:0000256" key="7">
    <source>
        <dbReference type="ARBA" id="ARBA00022857"/>
    </source>
</evidence>
<dbReference type="InterPro" id="IPR018517">
    <property type="entry name" value="tRNA_hU_synthase_CS"/>
</dbReference>
<dbReference type="InterPro" id="IPR024036">
    <property type="entry name" value="tRNA-dHydroUridine_Synthase_C"/>
</dbReference>
<comment type="caution">
    <text evidence="16">The sequence shown here is derived from an EMBL/GenBank/DDBJ whole genome shotgun (WGS) entry which is preliminary data.</text>
</comment>
<dbReference type="EC" id="1.3.1.-" evidence="12"/>
<dbReference type="InterPro" id="IPR013785">
    <property type="entry name" value="Aldolase_TIM"/>
</dbReference>
<keyword evidence="3" id="KW-0820">tRNA-binding</keyword>
<organism evidence="16 17">
    <name type="scientific">candidate division WS5 bacterium</name>
    <dbReference type="NCBI Taxonomy" id="2093353"/>
    <lineage>
        <taxon>Bacteria</taxon>
        <taxon>candidate division WS5</taxon>
    </lineage>
</organism>
<evidence type="ECO:0000256" key="2">
    <source>
        <dbReference type="ARBA" id="ARBA00002790"/>
    </source>
</evidence>
<dbReference type="GO" id="GO:0017150">
    <property type="term" value="F:tRNA dihydrouridine synthase activity"/>
    <property type="evidence" value="ECO:0007669"/>
    <property type="project" value="InterPro"/>
</dbReference>
<dbReference type="InterPro" id="IPR004652">
    <property type="entry name" value="DusB-like"/>
</dbReference>
<feature type="binding site" evidence="14">
    <location>
        <position position="83"/>
    </location>
    <ligand>
        <name>FMN</name>
        <dbReference type="ChEBI" id="CHEBI:58210"/>
    </ligand>
</feature>
<reference evidence="16 17" key="1">
    <citation type="journal article" date="2017" name="ISME J.">
        <title>Energy and carbon metabolisms in a deep terrestrial subsurface fluid microbial community.</title>
        <authorList>
            <person name="Momper L."/>
            <person name="Jungbluth S.P."/>
            <person name="Lee M.D."/>
            <person name="Amend J.P."/>
        </authorList>
    </citation>
    <scope>NUCLEOTIDE SEQUENCE [LARGE SCALE GENOMIC DNA]</scope>
    <source>
        <strain evidence="16">SURF_29</strain>
    </source>
</reference>
<dbReference type="CDD" id="cd02801">
    <property type="entry name" value="DUS_like_FMN"/>
    <property type="match status" value="1"/>
</dbReference>
<feature type="domain" description="DUS-like FMN-binding" evidence="15">
    <location>
        <begin position="27"/>
        <end position="328"/>
    </location>
</feature>
<dbReference type="PIRSF" id="PIRSF006621">
    <property type="entry name" value="Dus"/>
    <property type="match status" value="1"/>
</dbReference>